<dbReference type="Pfam" id="PF16653">
    <property type="entry name" value="Sacchrp_dh_C"/>
    <property type="match status" value="1"/>
</dbReference>
<keyword evidence="1" id="KW-0560">Oxidoreductase</keyword>
<dbReference type="InterPro" id="IPR032095">
    <property type="entry name" value="Sacchrp_dh-like_C"/>
</dbReference>
<dbReference type="InterPro" id="IPR036291">
    <property type="entry name" value="NAD(P)-bd_dom_sf"/>
</dbReference>
<organism evidence="4 5">
    <name type="scientific">Anoxybacillus flavithermus (strain DSM 21510 / WK1)</name>
    <dbReference type="NCBI Taxonomy" id="491915"/>
    <lineage>
        <taxon>Bacteria</taxon>
        <taxon>Bacillati</taxon>
        <taxon>Bacillota</taxon>
        <taxon>Bacilli</taxon>
        <taxon>Bacillales</taxon>
        <taxon>Anoxybacillaceae</taxon>
        <taxon>Anoxybacillus</taxon>
    </lineage>
</organism>
<dbReference type="PANTHER" id="PTHR11133:SF22">
    <property type="entry name" value="ALPHA-AMINOADIPIC SEMIALDEHYDE SYNTHASE, MITOCHONDRIAL"/>
    <property type="match status" value="1"/>
</dbReference>
<evidence type="ECO:0000259" key="3">
    <source>
        <dbReference type="Pfam" id="PF16653"/>
    </source>
</evidence>
<evidence type="ECO:0000313" key="5">
    <source>
        <dbReference type="Proteomes" id="UP000000742"/>
    </source>
</evidence>
<dbReference type="KEGG" id="afl:Aflv_1247"/>
<dbReference type="PANTHER" id="PTHR11133">
    <property type="entry name" value="SACCHAROPINE DEHYDROGENASE"/>
    <property type="match status" value="1"/>
</dbReference>
<dbReference type="Proteomes" id="UP000000742">
    <property type="component" value="Chromosome"/>
</dbReference>
<gene>
    <name evidence="4" type="ordered locus">Aflv_1247</name>
</gene>
<dbReference type="STRING" id="491915.Aflv_1247"/>
<evidence type="ECO:0000256" key="1">
    <source>
        <dbReference type="ARBA" id="ARBA00023002"/>
    </source>
</evidence>
<dbReference type="GO" id="GO:0016491">
    <property type="term" value="F:oxidoreductase activity"/>
    <property type="evidence" value="ECO:0007669"/>
    <property type="project" value="UniProtKB-KW"/>
</dbReference>
<evidence type="ECO:0000259" key="2">
    <source>
        <dbReference type="Pfam" id="PF03435"/>
    </source>
</evidence>
<protein>
    <submittedName>
        <fullName evidence="4">Saccharopine dehydrogenase (NADP+, L-glutamate-forming)</fullName>
    </submittedName>
</protein>
<dbReference type="EMBL" id="CP000922">
    <property type="protein sequence ID" value="ACJ33617.1"/>
    <property type="molecule type" value="Genomic_DNA"/>
</dbReference>
<accession>B7GFC6</accession>
<dbReference type="Gene3D" id="3.30.360.10">
    <property type="entry name" value="Dihydrodipicolinate Reductase, domain 2"/>
    <property type="match status" value="1"/>
</dbReference>
<dbReference type="AlphaFoldDB" id="B7GFC6"/>
<dbReference type="SUPFAM" id="SSF51735">
    <property type="entry name" value="NAD(P)-binding Rossmann-fold domains"/>
    <property type="match status" value="1"/>
</dbReference>
<reference evidence="4 5" key="1">
    <citation type="journal article" date="2008" name="Genome Biol.">
        <title>Encapsulated in silica: genome, proteome and physiology of the thermophilic bacterium Anoxybacillus flavithermus WK1.</title>
        <authorList>
            <person name="Saw J.H."/>
            <person name="Mountain B.W."/>
            <person name="Feng L."/>
            <person name="Omelchenko M.V."/>
            <person name="Hou S."/>
            <person name="Saito J.A."/>
            <person name="Stott M.B."/>
            <person name="Li D."/>
            <person name="Zhao G."/>
            <person name="Wu J."/>
            <person name="Galperin M.Y."/>
            <person name="Koonin E.V."/>
            <person name="Makarova K.S."/>
            <person name="Wolf Y.I."/>
            <person name="Rigden D.J."/>
            <person name="Dunfield P.F."/>
            <person name="Wang L."/>
            <person name="Alam M."/>
        </authorList>
    </citation>
    <scope>NUCLEOTIDE SEQUENCE [LARGE SCALE GENOMIC DNA]</scope>
    <source>
        <strain evidence="5">DSM 21510 / WK1</strain>
    </source>
</reference>
<dbReference type="Gene3D" id="3.40.50.720">
    <property type="entry name" value="NAD(P)-binding Rossmann-like Domain"/>
    <property type="match status" value="1"/>
</dbReference>
<dbReference type="HOGENOM" id="CLU_032858_3_0_9"/>
<dbReference type="eggNOG" id="COG1748">
    <property type="taxonomic scope" value="Bacteria"/>
</dbReference>
<feature type="domain" description="Saccharopine dehydrogenase-like C-terminal" evidence="3">
    <location>
        <begin position="177"/>
        <end position="423"/>
    </location>
</feature>
<name>B7GFC6_ANOFW</name>
<evidence type="ECO:0000313" key="4">
    <source>
        <dbReference type="EMBL" id="ACJ33617.1"/>
    </source>
</evidence>
<dbReference type="InterPro" id="IPR005097">
    <property type="entry name" value="Sacchrp_dh_NADP-bd"/>
</dbReference>
<proteinExistence type="predicted"/>
<dbReference type="Pfam" id="PF03435">
    <property type="entry name" value="Sacchrp_dh_NADP"/>
    <property type="match status" value="1"/>
</dbReference>
<dbReference type="SUPFAM" id="SSF55347">
    <property type="entry name" value="Glyceraldehyde-3-phosphate dehydrogenase-like, C-terminal domain"/>
    <property type="match status" value="1"/>
</dbReference>
<dbReference type="InterPro" id="IPR051168">
    <property type="entry name" value="AASS"/>
</dbReference>
<feature type="domain" description="Saccharopine dehydrogenase NADP binding" evidence="2">
    <location>
        <begin position="51"/>
        <end position="173"/>
    </location>
</feature>
<sequence>MVERKEQATDIVIQVSQHSMYLRSGKAFTLTIVANYNALKLMCEGGQTMNVIVLGAGLMGKEAVRDLIEQQGVLSVTLADVDEEKAKNVQRSLASEKVKVKRVDAANDQELQAAMHGHDVAINALFYTFNEKVAKAAIETGVHAVDLGGHIGHMTDRVLALHEQAKRAGVTLIPDLGVAPGMINILTGYGASQLDRVHTIKLYVGGIPLRPEPPLGYNHVFSLEGLLDHYTDPSLIIRDGQKQQVPSLSEVETIYFERFGPLEAFHTSGGTSTLSRSYPHVKCLEYKTIRYPGHAEKFQLLVDLQFTRRDYEVEVDGVIVRPRDVLLKVLTPLLDLKEKDDVVLLRVIVSGEKDGKERTYEYEMVTEKDRQKQVTAMARSTAYTVSVVAQMIGDGTIQKRGAYPPEQIVPGDRYIEEMVRRGVVIRATIH</sequence>